<reference evidence="3" key="2">
    <citation type="submission" date="2025-08" db="UniProtKB">
        <authorList>
            <consortium name="RefSeq"/>
        </authorList>
    </citation>
    <scope>IDENTIFICATION</scope>
    <source>
        <tissue evidence="3">Whole plant</tissue>
    </source>
</reference>
<sequence length="225" mass="26218">MPLVEFAYNNSYHASIKMAPYEALYRRKCQSPLCWYEASEKSLLGLEMIAETTEQIKKIRSQMLVAQSRQKSYADQRRKPLEFKEIEHVFLNITPTTGMGRAIKTKKLNPHYIGPFEIWKRIGSVAYRIALLPHLSNLHNVFNVLQLQKYTPDASHVLELELVQVREDLTFPIVSVRIDDPNIKRLLGNEVSLVKVVWIRASIEKHTWELELAMRNDYPHIFLGN</sequence>
<dbReference type="GeneID" id="107484589"/>
<dbReference type="KEGG" id="adu:107484589"/>
<dbReference type="AlphaFoldDB" id="A0A6P4D140"/>
<dbReference type="PANTHER" id="PTHR46148">
    <property type="entry name" value="CHROMO DOMAIN-CONTAINING PROTEIN"/>
    <property type="match status" value="1"/>
</dbReference>
<dbReference type="RefSeq" id="XP_015960656.1">
    <property type="nucleotide sequence ID" value="XM_016105170.1"/>
</dbReference>
<protein>
    <submittedName>
        <fullName evidence="3">Uncharacterized protein LOC107484589</fullName>
    </submittedName>
</protein>
<gene>
    <name evidence="3" type="primary">LOC107484589</name>
</gene>
<dbReference type="PANTHER" id="PTHR46148:SF60">
    <property type="entry name" value="CHROMO DOMAIN-CONTAINING PROTEIN"/>
    <property type="match status" value="1"/>
</dbReference>
<proteinExistence type="predicted"/>
<evidence type="ECO:0000313" key="2">
    <source>
        <dbReference type="Proteomes" id="UP000515211"/>
    </source>
</evidence>
<dbReference type="Pfam" id="PF24626">
    <property type="entry name" value="SH3_Tf2-1"/>
    <property type="match status" value="1"/>
</dbReference>
<dbReference type="Gene3D" id="3.30.420.10">
    <property type="entry name" value="Ribonuclease H-like superfamily/Ribonuclease H"/>
    <property type="match status" value="1"/>
</dbReference>
<dbReference type="GO" id="GO:0003676">
    <property type="term" value="F:nucleic acid binding"/>
    <property type="evidence" value="ECO:0007669"/>
    <property type="project" value="InterPro"/>
</dbReference>
<keyword evidence="2" id="KW-1185">Reference proteome</keyword>
<evidence type="ECO:0000259" key="1">
    <source>
        <dbReference type="Pfam" id="PF24626"/>
    </source>
</evidence>
<dbReference type="Proteomes" id="UP000515211">
    <property type="component" value="Chromosome 1"/>
</dbReference>
<dbReference type="InterPro" id="IPR036397">
    <property type="entry name" value="RNaseH_sf"/>
</dbReference>
<name>A0A6P4D140_ARADU</name>
<accession>A0A6P4D140</accession>
<reference evidence="2" key="1">
    <citation type="journal article" date="2016" name="Nat. Genet.">
        <title>The genome sequences of Arachis duranensis and Arachis ipaensis, the diploid ancestors of cultivated peanut.</title>
        <authorList>
            <person name="Bertioli D.J."/>
            <person name="Cannon S.B."/>
            <person name="Froenicke L."/>
            <person name="Huang G."/>
            <person name="Farmer A.D."/>
            <person name="Cannon E.K."/>
            <person name="Liu X."/>
            <person name="Gao D."/>
            <person name="Clevenger J."/>
            <person name="Dash S."/>
            <person name="Ren L."/>
            <person name="Moretzsohn M.C."/>
            <person name="Shirasawa K."/>
            <person name="Huang W."/>
            <person name="Vidigal B."/>
            <person name="Abernathy B."/>
            <person name="Chu Y."/>
            <person name="Niederhuth C.E."/>
            <person name="Umale P."/>
            <person name="Araujo A.C."/>
            <person name="Kozik A."/>
            <person name="Kim K.D."/>
            <person name="Burow M.D."/>
            <person name="Varshney R.K."/>
            <person name="Wang X."/>
            <person name="Zhang X."/>
            <person name="Barkley N."/>
            <person name="Guimaraes P.M."/>
            <person name="Isobe S."/>
            <person name="Guo B."/>
            <person name="Liao B."/>
            <person name="Stalker H.T."/>
            <person name="Schmitz R.J."/>
            <person name="Scheffler B.E."/>
            <person name="Leal-Bertioli S.C."/>
            <person name="Xun X."/>
            <person name="Jackson S.A."/>
            <person name="Michelmore R."/>
            <person name="Ozias-Akins P."/>
        </authorList>
    </citation>
    <scope>NUCLEOTIDE SEQUENCE [LARGE SCALE GENOMIC DNA]</scope>
    <source>
        <strain evidence="2">cv. V14167</strain>
    </source>
</reference>
<feature type="domain" description="Tf2-1-like SH3-like" evidence="1">
    <location>
        <begin position="87"/>
        <end position="150"/>
    </location>
</feature>
<dbReference type="InterPro" id="IPR056924">
    <property type="entry name" value="SH3_Tf2-1"/>
</dbReference>
<evidence type="ECO:0000313" key="3">
    <source>
        <dbReference type="RefSeq" id="XP_015960656.1"/>
    </source>
</evidence>
<organism evidence="2 3">
    <name type="scientific">Arachis duranensis</name>
    <name type="common">Wild peanut</name>
    <dbReference type="NCBI Taxonomy" id="130453"/>
    <lineage>
        <taxon>Eukaryota</taxon>
        <taxon>Viridiplantae</taxon>
        <taxon>Streptophyta</taxon>
        <taxon>Embryophyta</taxon>
        <taxon>Tracheophyta</taxon>
        <taxon>Spermatophyta</taxon>
        <taxon>Magnoliopsida</taxon>
        <taxon>eudicotyledons</taxon>
        <taxon>Gunneridae</taxon>
        <taxon>Pentapetalae</taxon>
        <taxon>rosids</taxon>
        <taxon>fabids</taxon>
        <taxon>Fabales</taxon>
        <taxon>Fabaceae</taxon>
        <taxon>Papilionoideae</taxon>
        <taxon>50 kb inversion clade</taxon>
        <taxon>dalbergioids sensu lato</taxon>
        <taxon>Dalbergieae</taxon>
        <taxon>Pterocarpus clade</taxon>
        <taxon>Arachis</taxon>
    </lineage>
</organism>